<evidence type="ECO:0000256" key="1">
    <source>
        <dbReference type="ARBA" id="ARBA00022801"/>
    </source>
</evidence>
<reference evidence="3 4" key="1">
    <citation type="submission" date="2018-05" db="EMBL/GenBank/DDBJ databases">
        <title>Genomic Encyclopedia of Type Strains, Phase IV (KMG-IV): sequencing the most valuable type-strain genomes for metagenomic binning, comparative biology and taxonomic classification.</title>
        <authorList>
            <person name="Goeker M."/>
        </authorList>
    </citation>
    <scope>NUCLEOTIDE SEQUENCE [LARGE SCALE GENOMIC DNA]</scope>
    <source>
        <strain evidence="3 4">DSM 7229</strain>
    </source>
</reference>
<dbReference type="GeneID" id="60254776"/>
<evidence type="ECO:0000313" key="3">
    <source>
        <dbReference type="EMBL" id="PWK13575.1"/>
    </source>
</evidence>
<sequence>MTNKLASTPSTLLEIAGGQFDTLDWSNCAVVFIDYQNEYVDGAMPLGQAGTNAIENARLLLDKARKQNVPIFHIAHHGADNGNVFDPLSSNVEIIAELQPKDSETVIVKKNPNAFHDTQLQALISAAQKQQIIFAGFMSHMCVSSSVRAAFDLGFDSFVCHDACATRDLPDYKKEKISADTIHATAMAALQDRFAALVATDELVNS</sequence>
<keyword evidence="1" id="KW-0378">Hydrolase</keyword>
<dbReference type="CDD" id="cd01014">
    <property type="entry name" value="nicotinamidase_related"/>
    <property type="match status" value="1"/>
</dbReference>
<comment type="caution">
    <text evidence="3">The sequence shown here is derived from an EMBL/GenBank/DDBJ whole genome shotgun (WGS) entry which is preliminary data.</text>
</comment>
<dbReference type="PANTHER" id="PTHR43540:SF15">
    <property type="entry name" value="BLR5631 PROTEIN"/>
    <property type="match status" value="1"/>
</dbReference>
<dbReference type="InterPro" id="IPR036380">
    <property type="entry name" value="Isochorismatase-like_sf"/>
</dbReference>
<dbReference type="Proteomes" id="UP000245655">
    <property type="component" value="Unassembled WGS sequence"/>
</dbReference>
<dbReference type="Pfam" id="PF00857">
    <property type="entry name" value="Isochorismatase"/>
    <property type="match status" value="1"/>
</dbReference>
<feature type="domain" description="Isochorismatase-like" evidence="2">
    <location>
        <begin position="28"/>
        <end position="201"/>
    </location>
</feature>
<dbReference type="GO" id="GO:0016787">
    <property type="term" value="F:hydrolase activity"/>
    <property type="evidence" value="ECO:0007669"/>
    <property type="project" value="UniProtKB-KW"/>
</dbReference>
<dbReference type="InterPro" id="IPR050272">
    <property type="entry name" value="Isochorismatase-like_hydrls"/>
</dbReference>
<evidence type="ECO:0000313" key="4">
    <source>
        <dbReference type="Proteomes" id="UP000245655"/>
    </source>
</evidence>
<organism evidence="3 4">
    <name type="scientific">Psychrobacter immobilis</name>
    <dbReference type="NCBI Taxonomy" id="498"/>
    <lineage>
        <taxon>Bacteria</taxon>
        <taxon>Pseudomonadati</taxon>
        <taxon>Pseudomonadota</taxon>
        <taxon>Gammaproteobacteria</taxon>
        <taxon>Moraxellales</taxon>
        <taxon>Moraxellaceae</taxon>
        <taxon>Psychrobacter</taxon>
    </lineage>
</organism>
<dbReference type="AlphaFoldDB" id="A0A2V2A3P1"/>
<dbReference type="SUPFAM" id="SSF52499">
    <property type="entry name" value="Isochorismatase-like hydrolases"/>
    <property type="match status" value="1"/>
</dbReference>
<dbReference type="Gene3D" id="3.40.50.850">
    <property type="entry name" value="Isochorismatase-like"/>
    <property type="match status" value="1"/>
</dbReference>
<keyword evidence="4" id="KW-1185">Reference proteome</keyword>
<dbReference type="PANTHER" id="PTHR43540">
    <property type="entry name" value="PEROXYUREIDOACRYLATE/UREIDOACRYLATE AMIDOHYDROLASE-RELATED"/>
    <property type="match status" value="1"/>
</dbReference>
<dbReference type="EMBL" id="QGGM01000004">
    <property type="protein sequence ID" value="PWK13575.1"/>
    <property type="molecule type" value="Genomic_DNA"/>
</dbReference>
<accession>A0A2V2A3P1</accession>
<dbReference type="InterPro" id="IPR000868">
    <property type="entry name" value="Isochorismatase-like_dom"/>
</dbReference>
<gene>
    <name evidence="3" type="ORF">C8D84_10454</name>
</gene>
<proteinExistence type="predicted"/>
<dbReference type="RefSeq" id="WP_109590547.1">
    <property type="nucleotide sequence ID" value="NZ_CAJGZV010000001.1"/>
</dbReference>
<protein>
    <submittedName>
        <fullName evidence="3">Nicotinamidase-related amidase</fullName>
    </submittedName>
</protein>
<name>A0A2V2A3P1_PSYIM</name>
<evidence type="ECO:0000259" key="2">
    <source>
        <dbReference type="Pfam" id="PF00857"/>
    </source>
</evidence>